<accession>A0A016T7W2</accession>
<keyword evidence="4" id="KW-1185">Reference proteome</keyword>
<keyword evidence="1" id="KW-0472">Membrane</keyword>
<feature type="signal peptide" evidence="2">
    <location>
        <begin position="1"/>
        <end position="18"/>
    </location>
</feature>
<comment type="caution">
    <text evidence="3">The sequence shown here is derived from an EMBL/GenBank/DDBJ whole genome shotgun (WGS) entry which is preliminary data.</text>
</comment>
<feature type="chain" id="PRO_5001490574" description="7TM GPCR serpentine receptor class x (Srx) domain-containing protein" evidence="2">
    <location>
        <begin position="19"/>
        <end position="110"/>
    </location>
</feature>
<evidence type="ECO:0000313" key="3">
    <source>
        <dbReference type="EMBL" id="EYB98699.1"/>
    </source>
</evidence>
<name>A0A016T7W2_9BILA</name>
<dbReference type="OrthoDB" id="10486835at2759"/>
<feature type="transmembrane region" description="Helical" evidence="1">
    <location>
        <begin position="53"/>
        <end position="71"/>
    </location>
</feature>
<evidence type="ECO:0000256" key="2">
    <source>
        <dbReference type="SAM" id="SignalP"/>
    </source>
</evidence>
<evidence type="ECO:0008006" key="5">
    <source>
        <dbReference type="Google" id="ProtNLM"/>
    </source>
</evidence>
<organism evidence="3 4">
    <name type="scientific">Ancylostoma ceylanicum</name>
    <dbReference type="NCBI Taxonomy" id="53326"/>
    <lineage>
        <taxon>Eukaryota</taxon>
        <taxon>Metazoa</taxon>
        <taxon>Ecdysozoa</taxon>
        <taxon>Nematoda</taxon>
        <taxon>Chromadorea</taxon>
        <taxon>Rhabditida</taxon>
        <taxon>Rhabditina</taxon>
        <taxon>Rhabditomorpha</taxon>
        <taxon>Strongyloidea</taxon>
        <taxon>Ancylostomatidae</taxon>
        <taxon>Ancylostomatinae</taxon>
        <taxon>Ancylostoma</taxon>
    </lineage>
</organism>
<gene>
    <name evidence="3" type="primary">Acey_s0129.g1507</name>
    <name evidence="3" type="ORF">Y032_0129g1507</name>
</gene>
<keyword evidence="2" id="KW-0732">Signal</keyword>
<sequence>MWLFLVIAAFRIIPSTLSDEDTSYLKYITSFADYAVAPCVFKVIVEKKLSQPLVFTATPLLWILVIVAYAYSRHRTRMILAERSRYEREFFVKEWFEKQRIEEKEHGIQP</sequence>
<evidence type="ECO:0000313" key="4">
    <source>
        <dbReference type="Proteomes" id="UP000024635"/>
    </source>
</evidence>
<dbReference type="Proteomes" id="UP000024635">
    <property type="component" value="Unassembled WGS sequence"/>
</dbReference>
<keyword evidence="1" id="KW-0812">Transmembrane</keyword>
<protein>
    <recommendedName>
        <fullName evidence="5">7TM GPCR serpentine receptor class x (Srx) domain-containing protein</fullName>
    </recommendedName>
</protein>
<dbReference type="EMBL" id="JARK01001465">
    <property type="protein sequence ID" value="EYB98699.1"/>
    <property type="molecule type" value="Genomic_DNA"/>
</dbReference>
<reference evidence="4" key="1">
    <citation type="journal article" date="2015" name="Nat. Genet.">
        <title>The genome and transcriptome of the zoonotic hookworm Ancylostoma ceylanicum identify infection-specific gene families.</title>
        <authorList>
            <person name="Schwarz E.M."/>
            <person name="Hu Y."/>
            <person name="Antoshechkin I."/>
            <person name="Miller M.M."/>
            <person name="Sternberg P.W."/>
            <person name="Aroian R.V."/>
        </authorList>
    </citation>
    <scope>NUCLEOTIDE SEQUENCE</scope>
    <source>
        <strain evidence="4">HY135</strain>
    </source>
</reference>
<keyword evidence="1" id="KW-1133">Transmembrane helix</keyword>
<proteinExistence type="predicted"/>
<dbReference type="AlphaFoldDB" id="A0A016T7W2"/>
<evidence type="ECO:0000256" key="1">
    <source>
        <dbReference type="SAM" id="Phobius"/>
    </source>
</evidence>